<keyword evidence="3" id="KW-1185">Reference proteome</keyword>
<evidence type="ECO:0000313" key="2">
    <source>
        <dbReference type="EMBL" id="KAJ4462546.1"/>
    </source>
</evidence>
<feature type="compositionally biased region" description="Polar residues" evidence="1">
    <location>
        <begin position="38"/>
        <end position="49"/>
    </location>
</feature>
<proteinExistence type="predicted"/>
<sequence length="93" mass="10453">MNEAFLRDSERPRRGPPTDKTVADREPVVGNIHLPESKINSMESQNPADTSEKGQTDPGQEVVPREETEQVSREPTTTINKDDKTVVINIQNR</sequence>
<protein>
    <submittedName>
        <fullName evidence="2">Uncharacterized protein</fullName>
    </submittedName>
</protein>
<feature type="region of interest" description="Disordered" evidence="1">
    <location>
        <begin position="1"/>
        <end position="93"/>
    </location>
</feature>
<evidence type="ECO:0000256" key="1">
    <source>
        <dbReference type="SAM" id="MobiDB-lite"/>
    </source>
</evidence>
<feature type="compositionally biased region" description="Basic and acidic residues" evidence="1">
    <location>
        <begin position="63"/>
        <end position="72"/>
    </location>
</feature>
<reference evidence="2" key="1">
    <citation type="journal article" date="2022" name="bioRxiv">
        <title>Genomics of Preaxostyla Flagellates Illuminates Evolutionary Transitions and the Path Towards Mitochondrial Loss.</title>
        <authorList>
            <person name="Novak L.V.F."/>
            <person name="Treitli S.C."/>
            <person name="Pyrih J."/>
            <person name="Halakuc P."/>
            <person name="Pipaliya S.V."/>
            <person name="Vacek V."/>
            <person name="Brzon O."/>
            <person name="Soukal P."/>
            <person name="Eme L."/>
            <person name="Dacks J.B."/>
            <person name="Karnkowska A."/>
            <person name="Elias M."/>
            <person name="Hampl V."/>
        </authorList>
    </citation>
    <scope>NUCLEOTIDE SEQUENCE</scope>
    <source>
        <strain evidence="2">RCP-MX</strain>
    </source>
</reference>
<organism evidence="2 3">
    <name type="scientific">Paratrimastix pyriformis</name>
    <dbReference type="NCBI Taxonomy" id="342808"/>
    <lineage>
        <taxon>Eukaryota</taxon>
        <taxon>Metamonada</taxon>
        <taxon>Preaxostyla</taxon>
        <taxon>Paratrimastigidae</taxon>
        <taxon>Paratrimastix</taxon>
    </lineage>
</organism>
<feature type="compositionally biased region" description="Basic and acidic residues" evidence="1">
    <location>
        <begin position="1"/>
        <end position="27"/>
    </location>
</feature>
<dbReference type="EMBL" id="JAPMOS010000002">
    <property type="protein sequence ID" value="KAJ4462546.1"/>
    <property type="molecule type" value="Genomic_DNA"/>
</dbReference>
<gene>
    <name evidence="2" type="ORF">PAPYR_518</name>
</gene>
<comment type="caution">
    <text evidence="2">The sequence shown here is derived from an EMBL/GenBank/DDBJ whole genome shotgun (WGS) entry which is preliminary data.</text>
</comment>
<accession>A0ABQ8UVQ3</accession>
<evidence type="ECO:0000313" key="3">
    <source>
        <dbReference type="Proteomes" id="UP001141327"/>
    </source>
</evidence>
<name>A0ABQ8UVQ3_9EUKA</name>
<dbReference type="Proteomes" id="UP001141327">
    <property type="component" value="Unassembled WGS sequence"/>
</dbReference>